<name>A0AAE0ESV3_9CHLO</name>
<protein>
    <recommendedName>
        <fullName evidence="1">Rubisco LSMT substrate-binding domain-containing protein</fullName>
    </recommendedName>
</protein>
<dbReference type="AlphaFoldDB" id="A0AAE0ESV3"/>
<dbReference type="Pfam" id="PF09273">
    <property type="entry name" value="Rubis-subs-bind"/>
    <property type="match status" value="1"/>
</dbReference>
<dbReference type="EMBL" id="LGRX02034513">
    <property type="protein sequence ID" value="KAK3237610.1"/>
    <property type="molecule type" value="Genomic_DNA"/>
</dbReference>
<accession>A0AAE0ESV3</accession>
<keyword evidence="3" id="KW-1185">Reference proteome</keyword>
<dbReference type="Proteomes" id="UP001190700">
    <property type="component" value="Unassembled WGS sequence"/>
</dbReference>
<evidence type="ECO:0000313" key="3">
    <source>
        <dbReference type="Proteomes" id="UP001190700"/>
    </source>
</evidence>
<reference evidence="2 3" key="1">
    <citation type="journal article" date="2015" name="Genome Biol. Evol.">
        <title>Comparative Genomics of a Bacterivorous Green Alga Reveals Evolutionary Causalities and Consequences of Phago-Mixotrophic Mode of Nutrition.</title>
        <authorList>
            <person name="Burns J.A."/>
            <person name="Paasch A."/>
            <person name="Narechania A."/>
            <person name="Kim E."/>
        </authorList>
    </citation>
    <scope>NUCLEOTIDE SEQUENCE [LARGE SCALE GENOMIC DNA]</scope>
    <source>
        <strain evidence="2 3">PLY_AMNH</strain>
    </source>
</reference>
<feature type="non-terminal residue" evidence="2">
    <location>
        <position position="1"/>
    </location>
</feature>
<dbReference type="SUPFAM" id="SSF81822">
    <property type="entry name" value="RuBisCo LSMT C-terminal, substrate-binding domain"/>
    <property type="match status" value="1"/>
</dbReference>
<feature type="domain" description="Rubisco LSMT substrate-binding" evidence="1">
    <location>
        <begin position="18"/>
        <end position="84"/>
    </location>
</feature>
<dbReference type="InterPro" id="IPR015353">
    <property type="entry name" value="Rubisco_LSMT_subst-bd"/>
</dbReference>
<dbReference type="InterPro" id="IPR036464">
    <property type="entry name" value="Rubisco_LSMT_subst-bd_sf"/>
</dbReference>
<gene>
    <name evidence="2" type="ORF">CYMTET_52327</name>
</gene>
<comment type="caution">
    <text evidence="2">The sequence shown here is derived from an EMBL/GenBank/DDBJ whole genome shotgun (WGS) entry which is preliminary data.</text>
</comment>
<dbReference type="Gene3D" id="3.90.1420.10">
    <property type="entry name" value="Rubisco LSMT, substrate-binding domain"/>
    <property type="match status" value="1"/>
</dbReference>
<proteinExistence type="predicted"/>
<sequence>VRVLIKLCIERDWVKLDIKKQLHPSNELLAIDWVINECSRRLEEYPTQLEEDGQLLQHAAQAKEDLPPWHLDALTVQIGEKEILEYHISQLRARKEARQLERLAESKLPQEKKIREERIPVAMQSRQVDSPDPYGHARCLAVVRKEFAPEAVLQADYTCPGIVKFLVMASYPVHCDGEPMDTPMDTLAGTVDVPANISMFI</sequence>
<evidence type="ECO:0000313" key="2">
    <source>
        <dbReference type="EMBL" id="KAK3237610.1"/>
    </source>
</evidence>
<evidence type="ECO:0000259" key="1">
    <source>
        <dbReference type="Pfam" id="PF09273"/>
    </source>
</evidence>
<organism evidence="2 3">
    <name type="scientific">Cymbomonas tetramitiformis</name>
    <dbReference type="NCBI Taxonomy" id="36881"/>
    <lineage>
        <taxon>Eukaryota</taxon>
        <taxon>Viridiplantae</taxon>
        <taxon>Chlorophyta</taxon>
        <taxon>Pyramimonadophyceae</taxon>
        <taxon>Pyramimonadales</taxon>
        <taxon>Pyramimonadaceae</taxon>
        <taxon>Cymbomonas</taxon>
    </lineage>
</organism>